<dbReference type="Gene3D" id="3.30.1490.20">
    <property type="entry name" value="ATP-grasp fold, A domain"/>
    <property type="match status" value="1"/>
</dbReference>
<dbReference type="InterPro" id="IPR002192">
    <property type="entry name" value="PPDK_AMP/ATP-bd"/>
</dbReference>
<dbReference type="EMBL" id="JAGUCO010000003">
    <property type="protein sequence ID" value="MBS2097836.1"/>
    <property type="molecule type" value="Genomic_DNA"/>
</dbReference>
<proteinExistence type="predicted"/>
<protein>
    <recommendedName>
        <fullName evidence="1">Pyruvate phosphate dikinase AMP/ATP-binding domain-containing protein</fullName>
    </recommendedName>
</protein>
<name>A0ABS5JSF4_9BACT</name>
<comment type="caution">
    <text evidence="2">The sequence shown here is derived from an EMBL/GenBank/DDBJ whole genome shotgun (WGS) entry which is preliminary data.</text>
</comment>
<sequence length="1417" mass="163108">MQRNWPQLNHFHSVPGDKSSGKVLETINALWEVLLLENPIDETLEELIRILPKGLDKPDLVGIRVFYKKCIAKTDHFEETEWGLTERFTTIDGEKGAIDLFYLKEQQEQDEGPFLRSERLLINQAARMLTNYINTIVAERNHTESLERLKELSTINQTTRIINQGKSIDDVLQQIAFILPSGWQYPEFAVARIIYGDKDYVSEYFVETEWVQTQRFKTTDNTAGSIDVFYTRDFTFYSGDPFLSEERDLLINLARLITDFINSLIAQKEKQARQERVKELKTINETSRIISLQMPIDYTLSHIVEYIPAGMQHPEYSVARIVFNGEEYLSSGFVESPWLLRYSFETINGKKGLIEIFYLLELAKTQEELFLNEENDLISNLGNLIVGYLNSLEARNLMDKIRRPYTHIKSSDKKQEKKSSSVKKSKHLLQNFMHKNNAARDIYHDLMPFRVKEILLVANLYDAYAIENEGRFSEQIMGSFYQLHLSSLPRVTGVTTFEEAIEKLNEKHFDLIIVMVGVEKKSPVNLSKMVKKEFPYIPIFMLLNNDTDIPYFQARQRELGVLDEIFVWNGDSKMFSSMVYHLEDKVNVENDTEIGLARVILLVEDSVRYYSKYLPLLYASVLEQTHRLIDDVQGDELYAVLRLKARPKVLLATNYDEALTIFEKYKDYLLCLISDVEFSHNGIMDPNAGFELVNYAKEQIKDLPVILQSSKIEYSQDAYELKTVFINKYSESLMQDIKTFISHYLGFGNFVYKDAKGKNIALARNLKEFEHHLRKVPIESVEYHARKNHFSLWLMARGEFKIAKMIAPYRLSDFENAESVRAYLLDIIQSQREEKSQGKVIDFDEVDVLDDSNIVSMSGGSLGGKGRGLSFINTLLYNFDFEAHVSGINIRTPRTTVIGTDEFELFMERNNFHELIFRELNYQQIKNIFLEGDLSENLIVRLKRLLTIFSTPIAVRSSGLLEDSQKQPFAGVFETYLLPNNHPDEDERLEQLCNAVKLVFASVFSDTARAFTEAVDFKVEEEKMAVIIQEAVGRQYQNVFYPHISGVAQSYNYYSFGHMNPEDGFAVLALGLGKYVVDGEKSLRFCPVYPELDNNSPKDQFKNSQTEFYAVNLDNFHLNLLEGETAGLVRLDCMEAEIHGTLKHLASVYNPDNETIQPGLDQPGPRILNFANILKYNYIPLAKTIEVVLDVVKEAMGSPVEIEFAVDLKKDGRGKATFYLLQIKPLLGGAQNYSINMSRIDEKKIILQSNQSMGNGKNKTVKDIIYININSFDKSKTKAMTQEIEVLNQKMKSQNRHYILIGPGRWGTQDPWIGIPVSWTQISNATMIVETDLEDFPLEASGGSHFFHNVTSMQVGYSSINQGGKHDFVRWDVLDQQEVVEQTNFFKHIRFKNNLVIRMDGRKRKSIITYNEGCENT</sequence>
<organism evidence="2 3">
    <name type="scientific">Carboxylicivirga linearis</name>
    <dbReference type="NCBI Taxonomy" id="1628157"/>
    <lineage>
        <taxon>Bacteria</taxon>
        <taxon>Pseudomonadati</taxon>
        <taxon>Bacteroidota</taxon>
        <taxon>Bacteroidia</taxon>
        <taxon>Marinilabiliales</taxon>
        <taxon>Marinilabiliaceae</taxon>
        <taxon>Carboxylicivirga</taxon>
    </lineage>
</organism>
<dbReference type="Proteomes" id="UP000708576">
    <property type="component" value="Unassembled WGS sequence"/>
</dbReference>
<dbReference type="InterPro" id="IPR013815">
    <property type="entry name" value="ATP_grasp_subdomain_1"/>
</dbReference>
<feature type="domain" description="Pyruvate phosphate dikinase AMP/ATP-binding" evidence="1">
    <location>
        <begin position="861"/>
        <end position="1227"/>
    </location>
</feature>
<accession>A0ABS5JSF4</accession>
<gene>
    <name evidence="2" type="ORF">KEM10_06055</name>
</gene>
<reference evidence="2 3" key="1">
    <citation type="journal article" date="2015" name="Int. J. Syst. Evol. Microbiol.">
        <title>Carboxylicivirga linearis sp. nov., isolated from a sea cucumber culture pond.</title>
        <authorList>
            <person name="Wang F.Q."/>
            <person name="Zhou Y.X."/>
            <person name="Lin X.Z."/>
            <person name="Chen G.J."/>
            <person name="Du Z.J."/>
        </authorList>
    </citation>
    <scope>NUCLEOTIDE SEQUENCE [LARGE SCALE GENOMIC DNA]</scope>
    <source>
        <strain evidence="2 3">FB218</strain>
    </source>
</reference>
<keyword evidence="3" id="KW-1185">Reference proteome</keyword>
<evidence type="ECO:0000313" key="3">
    <source>
        <dbReference type="Proteomes" id="UP000708576"/>
    </source>
</evidence>
<dbReference type="SUPFAM" id="SSF56059">
    <property type="entry name" value="Glutathione synthetase ATP-binding domain-like"/>
    <property type="match status" value="1"/>
</dbReference>
<evidence type="ECO:0000313" key="2">
    <source>
        <dbReference type="EMBL" id="MBS2097836.1"/>
    </source>
</evidence>
<dbReference type="RefSeq" id="WP_212214798.1">
    <property type="nucleotide sequence ID" value="NZ_JAGUCO010000003.1"/>
</dbReference>
<evidence type="ECO:0000259" key="1">
    <source>
        <dbReference type="Pfam" id="PF01326"/>
    </source>
</evidence>
<dbReference type="Pfam" id="PF01326">
    <property type="entry name" value="PPDK_N"/>
    <property type="match status" value="1"/>
</dbReference>